<dbReference type="STRING" id="644358.A0A0C4E6L9"/>
<evidence type="ECO:0000256" key="9">
    <source>
        <dbReference type="SAM" id="MobiDB-lite"/>
    </source>
</evidence>
<reference evidence="12" key="1">
    <citation type="submission" date="2010-05" db="EMBL/GenBank/DDBJ databases">
        <title>The genome sequence of Magnaporthe poae strain ATCC 64411.</title>
        <authorList>
            <person name="Ma L.-J."/>
            <person name="Dead R."/>
            <person name="Young S."/>
            <person name="Zeng Q."/>
            <person name="Koehrsen M."/>
            <person name="Alvarado L."/>
            <person name="Berlin A."/>
            <person name="Chapman S.B."/>
            <person name="Chen Z."/>
            <person name="Freedman E."/>
            <person name="Gellesch M."/>
            <person name="Goldberg J."/>
            <person name="Griggs A."/>
            <person name="Gujja S."/>
            <person name="Heilman E.R."/>
            <person name="Heiman D."/>
            <person name="Hepburn T."/>
            <person name="Howarth C."/>
            <person name="Jen D."/>
            <person name="Larson L."/>
            <person name="Mehta T."/>
            <person name="Neiman D."/>
            <person name="Pearson M."/>
            <person name="Roberts A."/>
            <person name="Saif S."/>
            <person name="Shea T."/>
            <person name="Shenoy N."/>
            <person name="Sisk P."/>
            <person name="Stolte C."/>
            <person name="Sykes S."/>
            <person name="Walk T."/>
            <person name="White J."/>
            <person name="Yandava C."/>
            <person name="Haas B."/>
            <person name="Nusbaum C."/>
            <person name="Birren B."/>
        </authorList>
    </citation>
    <scope>NUCLEOTIDE SEQUENCE [LARGE SCALE GENOMIC DNA]</scope>
    <source>
        <strain evidence="12">ATCC 64411 / 73-15</strain>
    </source>
</reference>
<feature type="transmembrane region" description="Helical" evidence="8">
    <location>
        <begin position="368"/>
        <end position="389"/>
    </location>
</feature>
<feature type="transmembrane region" description="Helical" evidence="8">
    <location>
        <begin position="298"/>
        <end position="318"/>
    </location>
</feature>
<dbReference type="InterPro" id="IPR004698">
    <property type="entry name" value="Zn/Fe_permease_fun/pln"/>
</dbReference>
<evidence type="ECO:0000313" key="12">
    <source>
        <dbReference type="Proteomes" id="UP000011715"/>
    </source>
</evidence>
<dbReference type="OrthoDB" id="448280at2759"/>
<keyword evidence="12" id="KW-1185">Reference proteome</keyword>
<dbReference type="InterPro" id="IPR003689">
    <property type="entry name" value="ZIP"/>
</dbReference>
<feature type="transmembrane region" description="Helical" evidence="8">
    <location>
        <begin position="330"/>
        <end position="348"/>
    </location>
</feature>
<dbReference type="PANTHER" id="PTHR11040">
    <property type="entry name" value="ZINC/IRON TRANSPORTER"/>
    <property type="match status" value="1"/>
</dbReference>
<keyword evidence="4 8" id="KW-0812">Transmembrane</keyword>
<reference evidence="11" key="5">
    <citation type="submission" date="2015-06" db="UniProtKB">
        <authorList>
            <consortium name="EnsemblFungi"/>
        </authorList>
    </citation>
    <scope>IDENTIFICATION</scope>
    <source>
        <strain evidence="11">ATCC 64411</strain>
    </source>
</reference>
<dbReference type="Pfam" id="PF02535">
    <property type="entry name" value="Zip"/>
    <property type="match status" value="1"/>
</dbReference>
<keyword evidence="3 8" id="KW-0813">Transport</keyword>
<dbReference type="OMA" id="CWVEGII"/>
<evidence type="ECO:0000256" key="5">
    <source>
        <dbReference type="ARBA" id="ARBA00022989"/>
    </source>
</evidence>
<keyword evidence="6 8" id="KW-0406">Ion transport</keyword>
<evidence type="ECO:0000256" key="2">
    <source>
        <dbReference type="ARBA" id="ARBA00006939"/>
    </source>
</evidence>
<feature type="transmembrane region" description="Helical" evidence="8">
    <location>
        <begin position="117"/>
        <end position="139"/>
    </location>
</feature>
<dbReference type="GO" id="GO:0000007">
    <property type="term" value="F:low-affinity zinc ion transmembrane transporter activity"/>
    <property type="evidence" value="ECO:0007669"/>
    <property type="project" value="TreeGrafter"/>
</dbReference>
<evidence type="ECO:0000256" key="1">
    <source>
        <dbReference type="ARBA" id="ARBA00004141"/>
    </source>
</evidence>
<feature type="region of interest" description="Disordered" evidence="9">
    <location>
        <begin position="163"/>
        <end position="214"/>
    </location>
</feature>
<feature type="transmembrane region" description="Helical" evidence="8">
    <location>
        <begin position="41"/>
        <end position="62"/>
    </location>
</feature>
<dbReference type="Proteomes" id="UP000011715">
    <property type="component" value="Unassembled WGS sequence"/>
</dbReference>
<dbReference type="GO" id="GO:0071578">
    <property type="term" value="P:zinc ion import across plasma membrane"/>
    <property type="evidence" value="ECO:0007669"/>
    <property type="project" value="TreeGrafter"/>
</dbReference>
<keyword evidence="7 8" id="KW-0472">Membrane</keyword>
<comment type="subcellular location">
    <subcellularLocation>
        <location evidence="1 8">Membrane</location>
        <topology evidence="1 8">Multi-pass membrane protein</topology>
    </subcellularLocation>
</comment>
<gene>
    <name evidence="10" type="ORF">MAPG_08162</name>
</gene>
<feature type="transmembrane region" description="Helical" evidence="8">
    <location>
        <begin position="244"/>
        <end position="270"/>
    </location>
</feature>
<keyword evidence="5 8" id="KW-1133">Transmembrane helix</keyword>
<evidence type="ECO:0000256" key="7">
    <source>
        <dbReference type="ARBA" id="ARBA00023136"/>
    </source>
</evidence>
<sequence length="392" mass="42080">MPSEPIRLLRRQADGTAPAAADAATTCQADDIENDWAQLRIASIFIILIGSLLGALFPIWLSRHRSNGAGLFKTALFVSKYFGAGVIVSTAFMHLISPANEILGKECLQGLLLDYDWAMAIVLMTVMTMFLVELLASWFETKKLAANNDNALPYAANKKRDVETASLEKSPSTAHGGSGRSVTEETKEGLVLPDSSAPTARPSNGSGAPMAGDHLGHAREHVEGDSHLAYAGKMTSIVILEAGVILHSIFIGLTLAVASQFVILFVVLVFHQTFEGLGLGSRLATFDWPADRRRWTPWIFAVLYGLTTPIAIAAGLGVKEALAQDPTTRFMVEGICNAISGGILLYTGVVELLAHEFMFNPAMDRAPIQYKLSAFGCMCLGAGLMALLAKWA</sequence>
<protein>
    <submittedName>
        <fullName evidence="10">Zinc-regulated transporter 2</fullName>
    </submittedName>
</protein>
<dbReference type="EMBL" id="ADBL01001973">
    <property type="status" value="NOT_ANNOTATED_CDS"/>
    <property type="molecule type" value="Genomic_DNA"/>
</dbReference>
<dbReference type="PANTHER" id="PTHR11040:SF69">
    <property type="entry name" value="ZINC-REGULATED TRANSPORTER 2"/>
    <property type="match status" value="1"/>
</dbReference>
<dbReference type="VEuPathDB" id="FungiDB:MAPG_08162"/>
<evidence type="ECO:0000256" key="8">
    <source>
        <dbReference type="RuleBase" id="RU362088"/>
    </source>
</evidence>
<comment type="similarity">
    <text evidence="2 8">Belongs to the ZIP transporter (TC 2.A.5) family.</text>
</comment>
<reference evidence="10" key="2">
    <citation type="submission" date="2010-05" db="EMBL/GenBank/DDBJ databases">
        <title>The Genome Sequence of Magnaporthe poae strain ATCC 64411.</title>
        <authorList>
            <consortium name="The Broad Institute Genome Sequencing Platform"/>
            <consortium name="Broad Institute Genome Sequencing Center for Infectious Disease"/>
            <person name="Ma L.-J."/>
            <person name="Dead R."/>
            <person name="Young S."/>
            <person name="Zeng Q."/>
            <person name="Koehrsen M."/>
            <person name="Alvarado L."/>
            <person name="Berlin A."/>
            <person name="Chapman S.B."/>
            <person name="Chen Z."/>
            <person name="Freedman E."/>
            <person name="Gellesch M."/>
            <person name="Goldberg J."/>
            <person name="Griggs A."/>
            <person name="Gujja S."/>
            <person name="Heilman E.R."/>
            <person name="Heiman D."/>
            <person name="Hepburn T."/>
            <person name="Howarth C."/>
            <person name="Jen D."/>
            <person name="Larson L."/>
            <person name="Mehta T."/>
            <person name="Neiman D."/>
            <person name="Pearson M."/>
            <person name="Roberts A."/>
            <person name="Saif S."/>
            <person name="Shea T."/>
            <person name="Shenoy N."/>
            <person name="Sisk P."/>
            <person name="Stolte C."/>
            <person name="Sykes S."/>
            <person name="Walk T."/>
            <person name="White J."/>
            <person name="Yandava C."/>
            <person name="Haas B."/>
            <person name="Nusbaum C."/>
            <person name="Birren B."/>
        </authorList>
    </citation>
    <scope>NUCLEOTIDE SEQUENCE</scope>
    <source>
        <strain evidence="10">ATCC 64411</strain>
    </source>
</reference>
<dbReference type="EnsemblFungi" id="MAPG_08162T0">
    <property type="protein sequence ID" value="MAPG_08162T0"/>
    <property type="gene ID" value="MAPG_08162"/>
</dbReference>
<evidence type="ECO:0000256" key="6">
    <source>
        <dbReference type="ARBA" id="ARBA00023065"/>
    </source>
</evidence>
<dbReference type="AlphaFoldDB" id="A0A0C4E6L9"/>
<name>A0A0C4E6L9_MAGP6</name>
<accession>A0A0C4E6L9</accession>
<dbReference type="NCBIfam" id="TIGR00820">
    <property type="entry name" value="zip"/>
    <property type="match status" value="1"/>
</dbReference>
<reference evidence="11" key="4">
    <citation type="journal article" date="2015" name="G3 (Bethesda)">
        <title>Genome sequences of three phytopathogenic species of the Magnaporthaceae family of fungi.</title>
        <authorList>
            <person name="Okagaki L.H."/>
            <person name="Nunes C.C."/>
            <person name="Sailsbery J."/>
            <person name="Clay B."/>
            <person name="Brown D."/>
            <person name="John T."/>
            <person name="Oh Y."/>
            <person name="Young N."/>
            <person name="Fitzgerald M."/>
            <person name="Haas B.J."/>
            <person name="Zeng Q."/>
            <person name="Young S."/>
            <person name="Adiconis X."/>
            <person name="Fan L."/>
            <person name="Levin J.Z."/>
            <person name="Mitchell T.K."/>
            <person name="Okubara P.A."/>
            <person name="Farman M.L."/>
            <person name="Kohn L.M."/>
            <person name="Birren B."/>
            <person name="Ma L.-J."/>
            <person name="Dean R.A."/>
        </authorList>
    </citation>
    <scope>NUCLEOTIDE SEQUENCE</scope>
    <source>
        <strain evidence="11">ATCC 64411 / 73-15</strain>
    </source>
</reference>
<evidence type="ECO:0000256" key="3">
    <source>
        <dbReference type="ARBA" id="ARBA00022448"/>
    </source>
</evidence>
<evidence type="ECO:0000256" key="4">
    <source>
        <dbReference type="ARBA" id="ARBA00022692"/>
    </source>
</evidence>
<feature type="transmembrane region" description="Helical" evidence="8">
    <location>
        <begin position="74"/>
        <end position="97"/>
    </location>
</feature>
<dbReference type="eggNOG" id="KOG1558">
    <property type="taxonomic scope" value="Eukaryota"/>
</dbReference>
<evidence type="ECO:0000313" key="11">
    <source>
        <dbReference type="EnsemblFungi" id="MAPG_08162T0"/>
    </source>
</evidence>
<organism evidence="11 12">
    <name type="scientific">Magnaporthiopsis poae (strain ATCC 64411 / 73-15)</name>
    <name type="common">Kentucky bluegrass fungus</name>
    <name type="synonym">Magnaporthe poae</name>
    <dbReference type="NCBI Taxonomy" id="644358"/>
    <lineage>
        <taxon>Eukaryota</taxon>
        <taxon>Fungi</taxon>
        <taxon>Dikarya</taxon>
        <taxon>Ascomycota</taxon>
        <taxon>Pezizomycotina</taxon>
        <taxon>Sordariomycetes</taxon>
        <taxon>Sordariomycetidae</taxon>
        <taxon>Magnaporthales</taxon>
        <taxon>Magnaporthaceae</taxon>
        <taxon>Magnaporthiopsis</taxon>
    </lineage>
</organism>
<reference evidence="10" key="3">
    <citation type="submission" date="2011-03" db="EMBL/GenBank/DDBJ databases">
        <title>Annotation of Magnaporthe poae ATCC 64411.</title>
        <authorList>
            <person name="Ma L.-J."/>
            <person name="Dead R."/>
            <person name="Young S.K."/>
            <person name="Zeng Q."/>
            <person name="Gargeya S."/>
            <person name="Fitzgerald M."/>
            <person name="Haas B."/>
            <person name="Abouelleil A."/>
            <person name="Alvarado L."/>
            <person name="Arachchi H.M."/>
            <person name="Berlin A."/>
            <person name="Brown A."/>
            <person name="Chapman S.B."/>
            <person name="Chen Z."/>
            <person name="Dunbar C."/>
            <person name="Freedman E."/>
            <person name="Gearin G."/>
            <person name="Gellesch M."/>
            <person name="Goldberg J."/>
            <person name="Griggs A."/>
            <person name="Gujja S."/>
            <person name="Heiman D."/>
            <person name="Howarth C."/>
            <person name="Larson L."/>
            <person name="Lui A."/>
            <person name="MacDonald P.J.P."/>
            <person name="Mehta T."/>
            <person name="Montmayeur A."/>
            <person name="Murphy C."/>
            <person name="Neiman D."/>
            <person name="Pearson M."/>
            <person name="Priest M."/>
            <person name="Roberts A."/>
            <person name="Saif S."/>
            <person name="Shea T."/>
            <person name="Shenoy N."/>
            <person name="Sisk P."/>
            <person name="Stolte C."/>
            <person name="Sykes S."/>
            <person name="Yandava C."/>
            <person name="Wortman J."/>
            <person name="Nusbaum C."/>
            <person name="Birren B."/>
        </authorList>
    </citation>
    <scope>NUCLEOTIDE SEQUENCE</scope>
    <source>
        <strain evidence="10">ATCC 64411</strain>
    </source>
</reference>
<dbReference type="GO" id="GO:0005886">
    <property type="term" value="C:plasma membrane"/>
    <property type="evidence" value="ECO:0007669"/>
    <property type="project" value="TreeGrafter"/>
</dbReference>
<proteinExistence type="inferred from homology"/>
<evidence type="ECO:0000313" key="10">
    <source>
        <dbReference type="EMBL" id="KLU89188.1"/>
    </source>
</evidence>
<dbReference type="EMBL" id="GL876972">
    <property type="protein sequence ID" value="KLU89188.1"/>
    <property type="molecule type" value="Genomic_DNA"/>
</dbReference>
<comment type="caution">
    <text evidence="8">Lacks conserved residue(s) required for the propagation of feature annotation.</text>
</comment>
<feature type="compositionally biased region" description="Polar residues" evidence="9">
    <location>
        <begin position="196"/>
        <end position="206"/>
    </location>
</feature>